<name>A0ABW6P5U2_9NOCA</name>
<evidence type="ECO:0000313" key="3">
    <source>
        <dbReference type="Proteomes" id="UP001601442"/>
    </source>
</evidence>
<dbReference type="PROSITE" id="PS50943">
    <property type="entry name" value="HTH_CROC1"/>
    <property type="match status" value="1"/>
</dbReference>
<dbReference type="InterPro" id="IPR010982">
    <property type="entry name" value="Lambda_DNA-bd_dom_sf"/>
</dbReference>
<dbReference type="InterPro" id="IPR001387">
    <property type="entry name" value="Cro/C1-type_HTH"/>
</dbReference>
<accession>A0ABW6P5U2</accession>
<feature type="domain" description="HTH cro/C1-type" evidence="1">
    <location>
        <begin position="8"/>
        <end position="63"/>
    </location>
</feature>
<dbReference type="SUPFAM" id="SSF47413">
    <property type="entry name" value="lambda repressor-like DNA-binding domains"/>
    <property type="match status" value="1"/>
</dbReference>
<dbReference type="EMBL" id="JBIAMT010000003">
    <property type="protein sequence ID" value="MFF0498515.1"/>
    <property type="molecule type" value="Genomic_DNA"/>
</dbReference>
<proteinExistence type="predicted"/>
<sequence length="211" mass="23792">MASYGEILRGRRLVRGLEQKDIAEAAGVGVRTVQRWEDGERQIDFPGTATKVARKLGLTLDELAGIMPIGIELSGQWHARWQTWRYKQPVIDRHSTMIEQSGPRMSMDSDGDYNWHAEMNIVGDHANDTYRSIEVGQEFGGTFHLWLNTTTDEFLNADADMMIGHWSGSFFDAPMGGGWGVVGRDPDQAEQMIRHLIDHGFAPLQGWPELH</sequence>
<gene>
    <name evidence="2" type="ORF">ACFYU5_19070</name>
</gene>
<organism evidence="2 3">
    <name type="scientific">Nocardia aobensis</name>
    <dbReference type="NCBI Taxonomy" id="257277"/>
    <lineage>
        <taxon>Bacteria</taxon>
        <taxon>Bacillati</taxon>
        <taxon>Actinomycetota</taxon>
        <taxon>Actinomycetes</taxon>
        <taxon>Mycobacteriales</taxon>
        <taxon>Nocardiaceae</taxon>
        <taxon>Nocardia</taxon>
    </lineage>
</organism>
<dbReference type="Gene3D" id="1.10.260.40">
    <property type="entry name" value="lambda repressor-like DNA-binding domains"/>
    <property type="match status" value="1"/>
</dbReference>
<protein>
    <submittedName>
        <fullName evidence="2">Helix-turn-helix domain-containing protein</fullName>
    </submittedName>
</protein>
<dbReference type="SMART" id="SM00530">
    <property type="entry name" value="HTH_XRE"/>
    <property type="match status" value="1"/>
</dbReference>
<dbReference type="RefSeq" id="WP_387396030.1">
    <property type="nucleotide sequence ID" value="NZ_JBIAMT010000003.1"/>
</dbReference>
<dbReference type="CDD" id="cd00093">
    <property type="entry name" value="HTH_XRE"/>
    <property type="match status" value="1"/>
</dbReference>
<reference evidence="2 3" key="1">
    <citation type="submission" date="2024-10" db="EMBL/GenBank/DDBJ databases">
        <title>The Natural Products Discovery Center: Release of the First 8490 Sequenced Strains for Exploring Actinobacteria Biosynthetic Diversity.</title>
        <authorList>
            <person name="Kalkreuter E."/>
            <person name="Kautsar S.A."/>
            <person name="Yang D."/>
            <person name="Bader C.D."/>
            <person name="Teijaro C.N."/>
            <person name="Fluegel L."/>
            <person name="Davis C.M."/>
            <person name="Simpson J.R."/>
            <person name="Lauterbach L."/>
            <person name="Steele A.D."/>
            <person name="Gui C."/>
            <person name="Meng S."/>
            <person name="Li G."/>
            <person name="Viehrig K."/>
            <person name="Ye F."/>
            <person name="Su P."/>
            <person name="Kiefer A.F."/>
            <person name="Nichols A."/>
            <person name="Cepeda A.J."/>
            <person name="Yan W."/>
            <person name="Fan B."/>
            <person name="Jiang Y."/>
            <person name="Adhikari A."/>
            <person name="Zheng C.-J."/>
            <person name="Schuster L."/>
            <person name="Cowan T.M."/>
            <person name="Smanski M.J."/>
            <person name="Chevrette M.G."/>
            <person name="De Carvalho L.P.S."/>
            <person name="Shen B."/>
        </authorList>
    </citation>
    <scope>NUCLEOTIDE SEQUENCE [LARGE SCALE GENOMIC DNA]</scope>
    <source>
        <strain evidence="2 3">NPDC004119</strain>
    </source>
</reference>
<comment type="caution">
    <text evidence="2">The sequence shown here is derived from an EMBL/GenBank/DDBJ whole genome shotgun (WGS) entry which is preliminary data.</text>
</comment>
<evidence type="ECO:0000313" key="2">
    <source>
        <dbReference type="EMBL" id="MFF0498515.1"/>
    </source>
</evidence>
<dbReference type="Proteomes" id="UP001601442">
    <property type="component" value="Unassembled WGS sequence"/>
</dbReference>
<evidence type="ECO:0000259" key="1">
    <source>
        <dbReference type="PROSITE" id="PS50943"/>
    </source>
</evidence>
<dbReference type="Pfam" id="PF01381">
    <property type="entry name" value="HTH_3"/>
    <property type="match status" value="1"/>
</dbReference>
<keyword evidence="3" id="KW-1185">Reference proteome</keyword>